<comment type="subcellular location">
    <subcellularLocation>
        <location evidence="1">Nucleus</location>
    </subcellularLocation>
</comment>
<dbReference type="InterPro" id="IPR043640">
    <property type="entry name" value="AF4/FMR2_CHD"/>
</dbReference>
<dbReference type="InterPro" id="IPR007797">
    <property type="entry name" value="AF4/FMR2"/>
</dbReference>
<dbReference type="PANTHER" id="PTHR10528:SF16">
    <property type="entry name" value="AF4_FMR2 FAMILY MEMBER 3"/>
    <property type="match status" value="1"/>
</dbReference>
<evidence type="ECO:0000256" key="4">
    <source>
        <dbReference type="ARBA" id="ARBA00023242"/>
    </source>
</evidence>
<evidence type="ECO:0000256" key="2">
    <source>
        <dbReference type="ARBA" id="ARBA00007354"/>
    </source>
</evidence>
<evidence type="ECO:0000256" key="5">
    <source>
        <dbReference type="SAM" id="MobiDB-lite"/>
    </source>
</evidence>
<comment type="similarity">
    <text evidence="2">Belongs to the AF4 family.</text>
</comment>
<keyword evidence="4" id="KW-0539">Nucleus</keyword>
<feature type="region of interest" description="Disordered" evidence="5">
    <location>
        <begin position="347"/>
        <end position="377"/>
    </location>
</feature>
<evidence type="ECO:0000256" key="1">
    <source>
        <dbReference type="ARBA" id="ARBA00004123"/>
    </source>
</evidence>
<dbReference type="InterPro" id="IPR043639">
    <property type="entry name" value="AF4_int"/>
</dbReference>
<dbReference type="Pfam" id="PF18875">
    <property type="entry name" value="AF4_int"/>
    <property type="match status" value="1"/>
</dbReference>
<evidence type="ECO:0000313" key="7">
    <source>
        <dbReference type="Ensembl" id="ENSCMIP00000000351.1"/>
    </source>
</evidence>
<accession>A0A4W3GAW5</accession>
<reference evidence="8" key="3">
    <citation type="journal article" date="2014" name="Nature">
        <title>Elephant shark genome provides unique insights into gnathostome evolution.</title>
        <authorList>
            <consortium name="International Elephant Shark Genome Sequencing Consortium"/>
            <person name="Venkatesh B."/>
            <person name="Lee A.P."/>
            <person name="Ravi V."/>
            <person name="Maurya A.K."/>
            <person name="Lian M.M."/>
            <person name="Swann J.B."/>
            <person name="Ohta Y."/>
            <person name="Flajnik M.F."/>
            <person name="Sutoh Y."/>
            <person name="Kasahara M."/>
            <person name="Hoon S."/>
            <person name="Gangu V."/>
            <person name="Roy S.W."/>
            <person name="Irimia M."/>
            <person name="Korzh V."/>
            <person name="Kondrychyn I."/>
            <person name="Lim Z.W."/>
            <person name="Tay B.H."/>
            <person name="Tohari S."/>
            <person name="Kong K.W."/>
            <person name="Ho S."/>
            <person name="Lorente-Galdos B."/>
            <person name="Quilez J."/>
            <person name="Marques-Bonet T."/>
            <person name="Raney B.J."/>
            <person name="Ingham P.W."/>
            <person name="Tay A."/>
            <person name="Hillier L.W."/>
            <person name="Minx P."/>
            <person name="Boehm T."/>
            <person name="Wilson R.K."/>
            <person name="Brenner S."/>
            <person name="Warren W.C."/>
        </authorList>
    </citation>
    <scope>NUCLEOTIDE SEQUENCE [LARGE SCALE GENOMIC DNA]</scope>
</reference>
<reference evidence="8" key="1">
    <citation type="journal article" date="2006" name="Science">
        <title>Ancient noncoding elements conserved in the human genome.</title>
        <authorList>
            <person name="Venkatesh B."/>
            <person name="Kirkness E.F."/>
            <person name="Loh Y.H."/>
            <person name="Halpern A.L."/>
            <person name="Lee A.P."/>
            <person name="Johnson J."/>
            <person name="Dandona N."/>
            <person name="Viswanathan L.D."/>
            <person name="Tay A."/>
            <person name="Venter J.C."/>
            <person name="Strausberg R.L."/>
            <person name="Brenner S."/>
        </authorList>
    </citation>
    <scope>NUCLEOTIDE SEQUENCE [LARGE SCALE GENOMIC DNA]</scope>
</reference>
<dbReference type="GO" id="GO:0010468">
    <property type="term" value="P:regulation of gene expression"/>
    <property type="evidence" value="ECO:0007669"/>
    <property type="project" value="InterPro"/>
</dbReference>
<reference evidence="7" key="4">
    <citation type="submission" date="2025-08" db="UniProtKB">
        <authorList>
            <consortium name="Ensembl"/>
        </authorList>
    </citation>
    <scope>IDENTIFICATION</scope>
</reference>
<dbReference type="GeneTree" id="ENSGT00950000182974"/>
<keyword evidence="8" id="KW-1185">Reference proteome</keyword>
<feature type="region of interest" description="Disordered" evidence="5">
    <location>
        <begin position="99"/>
        <end position="246"/>
    </location>
</feature>
<evidence type="ECO:0000256" key="3">
    <source>
        <dbReference type="ARBA" id="ARBA00022553"/>
    </source>
</evidence>
<keyword evidence="3" id="KW-0597">Phosphoprotein</keyword>
<feature type="compositionally biased region" description="Low complexity" evidence="5">
    <location>
        <begin position="231"/>
        <end position="242"/>
    </location>
</feature>
<dbReference type="Pfam" id="PF18876">
    <property type="entry name" value="AFF4_CHD"/>
    <property type="match status" value="2"/>
</dbReference>
<dbReference type="Ensembl" id="ENSCMIT00000000387.1">
    <property type="protein sequence ID" value="ENSCMIP00000000351.1"/>
    <property type="gene ID" value="ENSCMIG00000000246.1"/>
</dbReference>
<reference evidence="8" key="2">
    <citation type="journal article" date="2007" name="PLoS Biol.">
        <title>Survey sequencing and comparative analysis of the elephant shark (Callorhinchus milii) genome.</title>
        <authorList>
            <person name="Venkatesh B."/>
            <person name="Kirkness E.F."/>
            <person name="Loh Y.H."/>
            <person name="Halpern A.L."/>
            <person name="Lee A.P."/>
            <person name="Johnson J."/>
            <person name="Dandona N."/>
            <person name="Viswanathan L.D."/>
            <person name="Tay A."/>
            <person name="Venter J.C."/>
            <person name="Strausberg R.L."/>
            <person name="Brenner S."/>
        </authorList>
    </citation>
    <scope>NUCLEOTIDE SEQUENCE [LARGE SCALE GENOMIC DNA]</scope>
</reference>
<sequence length="606" mass="67513">MHVCIKLLLCNHKSAISNWYSAIVCCVRTVYYIFICLQPEQPSTNKWQLDKWLNKVNPRNKNATVSQNTNHGLSNNPFHAQQQCENEEKGKALALHQTDFKEKESPCPNREKQRPRTAHKTPVTKGGKQKPLTQNENASQRKTLGKKQPSKAERASTGDDFSLLNLENHNNIPKGKPSQNTGASQQHKPKPNANKAGPKKEPQTTSLCDKRKPKGPGKNLPKSKEFIDTESSSSSSSSSSCSGLDSDHEESLLAKCSSTSTPPASNHILKDCSSNLSRVSSCNAVSSVNARTTNEPPNDSDGQLFTLVPFGRNELLSQLKENEEAKSLWVKIDLTLLSRIPGHLPKESLAQKSDTKGEESDIIDEGSSSLREKTAKSRRKRKDVQFYLCRQHRADYYMQEAKRMKHQADAMVEKFGKAINYIDAALSFIECGNAMEQGPLEAKSPYTMYSETVELIRYAMRLKAHSGPTATLSDKQLAALCYRCLALLYWRMNIGTSSPMSPSPSPVSSVGSHGSSSSTTASSPSSTINIPHRIHQLAANHVNITNSILYSYDYWEMADKLAKENKEFFHDLDILMGPVTLHSSMTHLVRYTQQGLHWVRISTHML</sequence>
<feature type="domain" description="AF4/FMR2 C-terminal homology" evidence="6">
    <location>
        <begin position="494"/>
        <end position="605"/>
    </location>
</feature>
<feature type="compositionally biased region" description="Polar residues" evidence="5">
    <location>
        <begin position="165"/>
        <end position="186"/>
    </location>
</feature>
<dbReference type="PANTHER" id="PTHR10528">
    <property type="entry name" value="AF4/FMR2 FAMILY MEMBER"/>
    <property type="match status" value="1"/>
</dbReference>
<feature type="region of interest" description="Disordered" evidence="5">
    <location>
        <begin position="501"/>
        <end position="526"/>
    </location>
</feature>
<name>A0A4W3GAW5_CALMI</name>
<dbReference type="Proteomes" id="UP000314986">
    <property type="component" value="Unassembled WGS sequence"/>
</dbReference>
<proteinExistence type="inferred from homology"/>
<dbReference type="AlphaFoldDB" id="A0A4W3GAW5"/>
<evidence type="ECO:0000313" key="8">
    <source>
        <dbReference type="Proteomes" id="UP000314986"/>
    </source>
</evidence>
<organism evidence="7 8">
    <name type="scientific">Callorhinchus milii</name>
    <name type="common">Ghost shark</name>
    <dbReference type="NCBI Taxonomy" id="7868"/>
    <lineage>
        <taxon>Eukaryota</taxon>
        <taxon>Metazoa</taxon>
        <taxon>Chordata</taxon>
        <taxon>Craniata</taxon>
        <taxon>Vertebrata</taxon>
        <taxon>Chondrichthyes</taxon>
        <taxon>Holocephali</taxon>
        <taxon>Chimaeriformes</taxon>
        <taxon>Callorhinchidae</taxon>
        <taxon>Callorhinchus</taxon>
    </lineage>
</organism>
<feature type="compositionally biased region" description="Basic and acidic residues" evidence="5">
    <location>
        <begin position="99"/>
        <end position="114"/>
    </location>
</feature>
<protein>
    <submittedName>
        <fullName evidence="7">ALF transcription elongation factor 3</fullName>
    </submittedName>
</protein>
<feature type="compositionally biased region" description="Polar residues" evidence="5">
    <location>
        <begin position="131"/>
        <end position="142"/>
    </location>
</feature>
<dbReference type="GO" id="GO:0032783">
    <property type="term" value="C:super elongation complex"/>
    <property type="evidence" value="ECO:0007669"/>
    <property type="project" value="TreeGrafter"/>
</dbReference>
<feature type="domain" description="AF4/FMR2 C-terminal homology" evidence="6">
    <location>
        <begin position="378"/>
        <end position="492"/>
    </location>
</feature>
<reference evidence="7" key="5">
    <citation type="submission" date="2025-09" db="UniProtKB">
        <authorList>
            <consortium name="Ensembl"/>
        </authorList>
    </citation>
    <scope>IDENTIFICATION</scope>
</reference>
<evidence type="ECO:0000259" key="6">
    <source>
        <dbReference type="Pfam" id="PF18876"/>
    </source>
</evidence>